<dbReference type="PROSITE" id="PS50156">
    <property type="entry name" value="SSD"/>
    <property type="match status" value="1"/>
</dbReference>
<organism evidence="9 10">
    <name type="scientific">Herbinix hemicellulosilytica</name>
    <dbReference type="NCBI Taxonomy" id="1564487"/>
    <lineage>
        <taxon>Bacteria</taxon>
        <taxon>Bacillati</taxon>
        <taxon>Bacillota</taxon>
        <taxon>Clostridia</taxon>
        <taxon>Lachnospirales</taxon>
        <taxon>Lachnospiraceae</taxon>
        <taxon>Herbinix</taxon>
    </lineage>
</organism>
<dbReference type="OrthoDB" id="9782006at2"/>
<dbReference type="SUPFAM" id="SSF82866">
    <property type="entry name" value="Multidrug efflux transporter AcrB transmembrane domain"/>
    <property type="match status" value="2"/>
</dbReference>
<feature type="transmembrane region" description="Helical" evidence="7">
    <location>
        <begin position="304"/>
        <end position="327"/>
    </location>
</feature>
<keyword evidence="4 7" id="KW-0812">Transmembrane</keyword>
<keyword evidence="3" id="KW-1003">Cell membrane</keyword>
<dbReference type="InterPro" id="IPR050545">
    <property type="entry name" value="Mycobact_MmpL"/>
</dbReference>
<evidence type="ECO:0000256" key="1">
    <source>
        <dbReference type="ARBA" id="ARBA00004651"/>
    </source>
</evidence>
<evidence type="ECO:0000256" key="7">
    <source>
        <dbReference type="SAM" id="Phobius"/>
    </source>
</evidence>
<evidence type="ECO:0000256" key="5">
    <source>
        <dbReference type="ARBA" id="ARBA00022989"/>
    </source>
</evidence>
<dbReference type="AlphaFoldDB" id="A0A0H5SVB6"/>
<name>A0A0H5SVB6_HERHM</name>
<feature type="transmembrane region" description="Helical" evidence="7">
    <location>
        <begin position="272"/>
        <end position="292"/>
    </location>
</feature>
<feature type="transmembrane region" description="Helical" evidence="7">
    <location>
        <begin position="518"/>
        <end position="536"/>
    </location>
</feature>
<evidence type="ECO:0000313" key="9">
    <source>
        <dbReference type="EMBL" id="CRZ34268.1"/>
    </source>
</evidence>
<keyword evidence="6 7" id="KW-0472">Membrane</keyword>
<evidence type="ECO:0000313" key="10">
    <source>
        <dbReference type="Proteomes" id="UP000236497"/>
    </source>
</evidence>
<dbReference type="Gene3D" id="1.20.1640.10">
    <property type="entry name" value="Multidrug efflux transporter AcrB transmembrane domain"/>
    <property type="match status" value="2"/>
</dbReference>
<feature type="transmembrane region" description="Helical" evidence="7">
    <location>
        <begin position="233"/>
        <end position="251"/>
    </location>
</feature>
<feature type="transmembrane region" description="Helical" evidence="7">
    <location>
        <begin position="348"/>
        <end position="370"/>
    </location>
</feature>
<evidence type="ECO:0000259" key="8">
    <source>
        <dbReference type="PROSITE" id="PS50156"/>
    </source>
</evidence>
<dbReference type="PANTHER" id="PTHR33406:SF6">
    <property type="entry name" value="MEMBRANE PROTEIN YDGH-RELATED"/>
    <property type="match status" value="1"/>
</dbReference>
<reference evidence="9 10" key="1">
    <citation type="submission" date="2015-06" db="EMBL/GenBank/DDBJ databases">
        <authorList>
            <person name="Wibberg Daniel"/>
        </authorList>
    </citation>
    <scope>NUCLEOTIDE SEQUENCE [LARGE SCALE GENOMIC DNA]</scope>
    <source>
        <strain evidence="9 10">T3/55T</strain>
    </source>
</reference>
<evidence type="ECO:0000256" key="3">
    <source>
        <dbReference type="ARBA" id="ARBA00022475"/>
    </source>
</evidence>
<dbReference type="Proteomes" id="UP000236497">
    <property type="component" value="Unassembled WGS sequence"/>
</dbReference>
<protein>
    <recommendedName>
        <fullName evidence="8">SSD domain-containing protein</fullName>
    </recommendedName>
</protein>
<dbReference type="GO" id="GO:0005886">
    <property type="term" value="C:plasma membrane"/>
    <property type="evidence" value="ECO:0007669"/>
    <property type="project" value="UniProtKB-SubCell"/>
</dbReference>
<dbReference type="RefSeq" id="WP_103202391.1">
    <property type="nucleotide sequence ID" value="NZ_CVTD020000015.1"/>
</dbReference>
<keyword evidence="10" id="KW-1185">Reference proteome</keyword>
<evidence type="ECO:0000256" key="6">
    <source>
        <dbReference type="ARBA" id="ARBA00023136"/>
    </source>
</evidence>
<proteinExistence type="inferred from homology"/>
<keyword evidence="5 7" id="KW-1133">Transmembrane helix</keyword>
<accession>A0A0H5SVB6</accession>
<gene>
    <name evidence="9" type="ORF">HHT355_1066</name>
</gene>
<evidence type="ECO:0000256" key="4">
    <source>
        <dbReference type="ARBA" id="ARBA00022692"/>
    </source>
</evidence>
<feature type="transmembrane region" description="Helical" evidence="7">
    <location>
        <begin position="646"/>
        <end position="670"/>
    </location>
</feature>
<dbReference type="PANTHER" id="PTHR33406">
    <property type="entry name" value="MEMBRANE PROTEIN MJ1562-RELATED"/>
    <property type="match status" value="1"/>
</dbReference>
<dbReference type="InterPro" id="IPR004869">
    <property type="entry name" value="MMPL_dom"/>
</dbReference>
<feature type="transmembrane region" description="Helical" evidence="7">
    <location>
        <begin position="611"/>
        <end position="634"/>
    </location>
</feature>
<dbReference type="InterPro" id="IPR000731">
    <property type="entry name" value="SSD"/>
</dbReference>
<feature type="transmembrane region" description="Helical" evidence="7">
    <location>
        <begin position="543"/>
        <end position="563"/>
    </location>
</feature>
<evidence type="ECO:0000256" key="2">
    <source>
        <dbReference type="ARBA" id="ARBA00010157"/>
    </source>
</evidence>
<feature type="transmembrane region" description="Helical" evidence="7">
    <location>
        <begin position="201"/>
        <end position="221"/>
    </location>
</feature>
<feature type="domain" description="SSD" evidence="8">
    <location>
        <begin position="523"/>
        <end position="669"/>
    </location>
</feature>
<comment type="similarity">
    <text evidence="2">Belongs to the resistance-nodulation-cell division (RND) (TC 2.A.6) family. MmpL subfamily.</text>
</comment>
<dbReference type="EMBL" id="CVTD020000015">
    <property type="protein sequence ID" value="CRZ34268.1"/>
    <property type="molecule type" value="Genomic_DNA"/>
</dbReference>
<dbReference type="Pfam" id="PF03176">
    <property type="entry name" value="MMPL"/>
    <property type="match status" value="2"/>
</dbReference>
<feature type="transmembrane region" description="Helical" evidence="7">
    <location>
        <begin position="569"/>
        <end position="590"/>
    </location>
</feature>
<sequence length="683" mass="75924">MDWFSKIILRHKKTVLTIFFAVALFCALLAFRVPVNYNLSDYLPKKAQSTISVRIIEDEFNTDMPGARIMVNNISIPEALEYKESLSNIDGVLSVLWLDDIIGKEKLTSVPFEFLDREITDKYYKDDTALFSVSIEKGREQETVKAIYELIGDENAASGESVVLAETQSMSVYEVINAMLILLPIVILILIISTTSWAEPVLFISAIGIAIIINMGTNIIFGEISFISRTVSPILQLAVSLDYAIFLLHSFKKHRLNHKPEKAMHLAMKESLPTVAASAATTVIGFAALVIMRFKIGADLGLNLLKGVSLSFISVMVFLPVFTLLLYKIIDKTKHRKLMPDFKSSGKIIMKVRIPFLVIALMLVVPAFLAQNNTEFLYGMSNATAATRVGKDSKNIDEKFGRENILVLLVPKEDADNKVSLCSELASLNHITDIVSYETSVGFQIPSEFVPQEVYDQFYSENYSQIILYTDTGDEDEAAFDTVQAVNDIAGKYYDTFYLAGTSATLYDMKNIVSKDNLMINIIAIAGIFTVILITFRSVSLPFLLVFCIETAIWINLSIPYFTDKPINFIGYLIVSTVQLGATVDYAILFTNSYIKNRKTLSRKDAMKETISNNLVAVITSAVILSFAGFALALTSNNPIISELGILLGRGTALSLIMVTFVLPALLVLFDKVIKRTTLNFKD</sequence>
<comment type="subcellular location">
    <subcellularLocation>
        <location evidence="1">Cell membrane</location>
        <topology evidence="1">Multi-pass membrane protein</topology>
    </subcellularLocation>
</comment>
<feature type="transmembrane region" description="Helical" evidence="7">
    <location>
        <begin position="175"/>
        <end position="194"/>
    </location>
</feature>